<dbReference type="Proteomes" id="UP000092154">
    <property type="component" value="Unassembled WGS sequence"/>
</dbReference>
<dbReference type="STRING" id="1314800.A0A1B7MYZ7"/>
<accession>A0A1B7MYZ7</accession>
<sequence>MLDAFKIKEFDLEPIYESWENPPRFYGESKKDMHVDDFLQQIKVGCVDRKVPEEYWHKVAQHYMGSKAKARLQELKSVMAKVNGGKYRWSWKKFQIAMRNMGWEIDASISEPVQVHSAKSSGAFWLTRRKSKDREEVTSSAMDLPPPLPPKQGRPNPVKAFSDSALNAATSVMKHRKAPSRANSMASTLTTSTVASTDTVTSNHALIQHAVTSSHALTQHAAPPSHAMTAISPPSADGTVTAISNAPTWLVNACQALNFLGSEHPRAMTTLSAVLITAGTLPAIPAISGGTLLGTGVAQAVGAIAVGVGNLLKAQQEGQIQATTPQSQPHTPMRASTL</sequence>
<proteinExistence type="predicted"/>
<feature type="region of interest" description="Disordered" evidence="1">
    <location>
        <begin position="129"/>
        <end position="159"/>
    </location>
</feature>
<gene>
    <name evidence="2" type="ORF">K503DRAFT_208236</name>
</gene>
<evidence type="ECO:0000313" key="3">
    <source>
        <dbReference type="Proteomes" id="UP000092154"/>
    </source>
</evidence>
<dbReference type="OrthoDB" id="3250110at2759"/>
<protein>
    <submittedName>
        <fullName evidence="2">Uncharacterized protein</fullName>
    </submittedName>
</protein>
<evidence type="ECO:0000313" key="2">
    <source>
        <dbReference type="EMBL" id="OAX37833.1"/>
    </source>
</evidence>
<dbReference type="EMBL" id="KV448328">
    <property type="protein sequence ID" value="OAX37833.1"/>
    <property type="molecule type" value="Genomic_DNA"/>
</dbReference>
<dbReference type="AlphaFoldDB" id="A0A1B7MYZ7"/>
<evidence type="ECO:0000256" key="1">
    <source>
        <dbReference type="SAM" id="MobiDB-lite"/>
    </source>
</evidence>
<organism evidence="2 3">
    <name type="scientific">Rhizopogon vinicolor AM-OR11-026</name>
    <dbReference type="NCBI Taxonomy" id="1314800"/>
    <lineage>
        <taxon>Eukaryota</taxon>
        <taxon>Fungi</taxon>
        <taxon>Dikarya</taxon>
        <taxon>Basidiomycota</taxon>
        <taxon>Agaricomycotina</taxon>
        <taxon>Agaricomycetes</taxon>
        <taxon>Agaricomycetidae</taxon>
        <taxon>Boletales</taxon>
        <taxon>Suillineae</taxon>
        <taxon>Rhizopogonaceae</taxon>
        <taxon>Rhizopogon</taxon>
    </lineage>
</organism>
<feature type="region of interest" description="Disordered" evidence="1">
    <location>
        <begin position="319"/>
        <end position="338"/>
    </location>
</feature>
<dbReference type="InParanoid" id="A0A1B7MYZ7"/>
<keyword evidence="3" id="KW-1185">Reference proteome</keyword>
<reference evidence="2 3" key="1">
    <citation type="submission" date="2016-06" db="EMBL/GenBank/DDBJ databases">
        <title>Comparative genomics of the ectomycorrhizal sister species Rhizopogon vinicolor and Rhizopogon vesiculosus (Basidiomycota: Boletales) reveals a divergence of the mating type B locus.</title>
        <authorList>
            <consortium name="DOE Joint Genome Institute"/>
            <person name="Mujic A.B."/>
            <person name="Kuo A."/>
            <person name="Tritt A."/>
            <person name="Lipzen A."/>
            <person name="Chen C."/>
            <person name="Johnson J."/>
            <person name="Sharma A."/>
            <person name="Barry K."/>
            <person name="Grigoriev I.V."/>
            <person name="Spatafora J.W."/>
        </authorList>
    </citation>
    <scope>NUCLEOTIDE SEQUENCE [LARGE SCALE GENOMIC DNA]</scope>
    <source>
        <strain evidence="2 3">AM-OR11-026</strain>
    </source>
</reference>
<name>A0A1B7MYZ7_9AGAM</name>